<evidence type="ECO:0000313" key="1">
    <source>
        <dbReference type="EMBL" id="SUZ68633.1"/>
    </source>
</evidence>
<dbReference type="EMBL" id="UINC01001039">
    <property type="protein sequence ID" value="SUZ68633.1"/>
    <property type="molecule type" value="Genomic_DNA"/>
</dbReference>
<accession>A0A381PT37</accession>
<reference evidence="1" key="1">
    <citation type="submission" date="2018-05" db="EMBL/GenBank/DDBJ databases">
        <authorList>
            <person name="Lanie J.A."/>
            <person name="Ng W.-L."/>
            <person name="Kazmierczak K.M."/>
            <person name="Andrzejewski T.M."/>
            <person name="Davidsen T.M."/>
            <person name="Wayne K.J."/>
            <person name="Tettelin H."/>
            <person name="Glass J.I."/>
            <person name="Rusch D."/>
            <person name="Podicherti R."/>
            <person name="Tsui H.-C.T."/>
            <person name="Winkler M.E."/>
        </authorList>
    </citation>
    <scope>NUCLEOTIDE SEQUENCE</scope>
</reference>
<protein>
    <submittedName>
        <fullName evidence="1">Uncharacterized protein</fullName>
    </submittedName>
</protein>
<proteinExistence type="predicted"/>
<organism evidence="1">
    <name type="scientific">marine metagenome</name>
    <dbReference type="NCBI Taxonomy" id="408172"/>
    <lineage>
        <taxon>unclassified sequences</taxon>
        <taxon>metagenomes</taxon>
        <taxon>ecological metagenomes</taxon>
    </lineage>
</organism>
<feature type="non-terminal residue" evidence="1">
    <location>
        <position position="1"/>
    </location>
</feature>
<sequence>VEEKLEDIKTRLENISEELADIGMDALREAVADETTSKRPEIEKRLSRARRAVDKAAAIIHGGPESTVI</sequence>
<gene>
    <name evidence="1" type="ORF">METZ01_LOCUS21487</name>
</gene>
<dbReference type="AlphaFoldDB" id="A0A381PT37"/>
<name>A0A381PT37_9ZZZZ</name>